<sequence>MIDEAQRSLSSSLEEGSFGVVSSDDIDEDSERLESVKAAAVSSIVGVLASLPISFYEVHNLPQLFVQTSIAFISCALFGVTFRYAVRRDLDNIQLKTGVPAAFAVVIGLALLESGRSFEMSTDTLASVALDGAVSVVENIFIFLPAAIALDYCFKMRFLSPFPSKKQ</sequence>
<dbReference type="EMBL" id="GBRH01234527">
    <property type="protein sequence ID" value="JAD63368.1"/>
    <property type="molecule type" value="Transcribed_RNA"/>
</dbReference>
<feature type="transmembrane region" description="Helical" evidence="1">
    <location>
        <begin position="93"/>
        <end position="112"/>
    </location>
</feature>
<proteinExistence type="predicted"/>
<dbReference type="AlphaFoldDB" id="A0A0A9BMG3"/>
<feature type="transmembrane region" description="Helical" evidence="1">
    <location>
        <begin position="132"/>
        <end position="154"/>
    </location>
</feature>
<keyword evidence="1" id="KW-0812">Transmembrane</keyword>
<feature type="transmembrane region" description="Helical" evidence="1">
    <location>
        <begin position="64"/>
        <end position="86"/>
    </location>
</feature>
<keyword evidence="1" id="KW-0472">Membrane</keyword>
<reference evidence="2" key="1">
    <citation type="submission" date="2014-09" db="EMBL/GenBank/DDBJ databases">
        <authorList>
            <person name="Magalhaes I.L.F."/>
            <person name="Oliveira U."/>
            <person name="Santos F.R."/>
            <person name="Vidigal T.H.D.A."/>
            <person name="Brescovit A.D."/>
            <person name="Santos A.J."/>
        </authorList>
    </citation>
    <scope>NUCLEOTIDE SEQUENCE</scope>
    <source>
        <tissue evidence="2">Shoot tissue taken approximately 20 cm above the soil surface</tissue>
    </source>
</reference>
<evidence type="ECO:0000256" key="1">
    <source>
        <dbReference type="SAM" id="Phobius"/>
    </source>
</evidence>
<keyword evidence="1" id="KW-1133">Transmembrane helix</keyword>
<name>A0A0A9BMG3_ARUDO</name>
<protein>
    <submittedName>
        <fullName evidence="2">Uncharacterized protein</fullName>
    </submittedName>
</protein>
<organism evidence="2">
    <name type="scientific">Arundo donax</name>
    <name type="common">Giant reed</name>
    <name type="synonym">Donax arundinaceus</name>
    <dbReference type="NCBI Taxonomy" id="35708"/>
    <lineage>
        <taxon>Eukaryota</taxon>
        <taxon>Viridiplantae</taxon>
        <taxon>Streptophyta</taxon>
        <taxon>Embryophyta</taxon>
        <taxon>Tracheophyta</taxon>
        <taxon>Spermatophyta</taxon>
        <taxon>Magnoliopsida</taxon>
        <taxon>Liliopsida</taxon>
        <taxon>Poales</taxon>
        <taxon>Poaceae</taxon>
        <taxon>PACMAD clade</taxon>
        <taxon>Arundinoideae</taxon>
        <taxon>Arundineae</taxon>
        <taxon>Arundo</taxon>
    </lineage>
</organism>
<accession>A0A0A9BMG3</accession>
<dbReference type="PANTHER" id="PTHR36383">
    <property type="entry name" value="OS09G0529350 PROTEIN"/>
    <property type="match status" value="1"/>
</dbReference>
<reference evidence="2" key="2">
    <citation type="journal article" date="2015" name="Data Brief">
        <title>Shoot transcriptome of the giant reed, Arundo donax.</title>
        <authorList>
            <person name="Barrero R.A."/>
            <person name="Guerrero F.D."/>
            <person name="Moolhuijzen P."/>
            <person name="Goolsby J.A."/>
            <person name="Tidwell J."/>
            <person name="Bellgard S.E."/>
            <person name="Bellgard M.I."/>
        </authorList>
    </citation>
    <scope>NUCLEOTIDE SEQUENCE</scope>
    <source>
        <tissue evidence="2">Shoot tissue taken approximately 20 cm above the soil surface</tissue>
    </source>
</reference>
<evidence type="ECO:0000313" key="2">
    <source>
        <dbReference type="EMBL" id="JAD63368.1"/>
    </source>
</evidence>
<dbReference type="PANTHER" id="PTHR36383:SF1">
    <property type="entry name" value="PROTEIN, PUTATIVE-RELATED"/>
    <property type="match status" value="1"/>
</dbReference>